<evidence type="ECO:0000256" key="1">
    <source>
        <dbReference type="SAM" id="Phobius"/>
    </source>
</evidence>
<evidence type="ECO:0000313" key="3">
    <source>
        <dbReference type="Proteomes" id="UP000194420"/>
    </source>
</evidence>
<keyword evidence="1" id="KW-0812">Transmembrane</keyword>
<protein>
    <recommendedName>
        <fullName evidence="4">Heme exporter protein D</fullName>
    </recommendedName>
</protein>
<sequence>MTYEALDQSTFVAAAYVVGVGGTLAMIAWSWFSMRRAEDRRDRVKRG</sequence>
<evidence type="ECO:0000313" key="2">
    <source>
        <dbReference type="EMBL" id="SMQ73881.1"/>
    </source>
</evidence>
<accession>A0A1Y6FK27</accession>
<dbReference type="AlphaFoldDB" id="A0A1Y6FK27"/>
<keyword evidence="1" id="KW-0472">Membrane</keyword>
<gene>
    <name evidence="2" type="ORF">SAMN06297468_2349</name>
</gene>
<dbReference type="EMBL" id="FXWG01000003">
    <property type="protein sequence ID" value="SMQ73881.1"/>
    <property type="molecule type" value="Genomic_DNA"/>
</dbReference>
<dbReference type="Proteomes" id="UP000194420">
    <property type="component" value="Unassembled WGS sequence"/>
</dbReference>
<keyword evidence="3" id="KW-1185">Reference proteome</keyword>
<name>A0A1Y6FK27_9SPHN</name>
<organism evidence="2 3">
    <name type="scientific">Altererythrobacter xiamenensis</name>
    <dbReference type="NCBI Taxonomy" id="1316679"/>
    <lineage>
        <taxon>Bacteria</taxon>
        <taxon>Pseudomonadati</taxon>
        <taxon>Pseudomonadota</taxon>
        <taxon>Alphaproteobacteria</taxon>
        <taxon>Sphingomonadales</taxon>
        <taxon>Erythrobacteraceae</taxon>
        <taxon>Altererythrobacter</taxon>
    </lineage>
</organism>
<keyword evidence="1" id="KW-1133">Transmembrane helix</keyword>
<feature type="transmembrane region" description="Helical" evidence="1">
    <location>
        <begin position="12"/>
        <end position="32"/>
    </location>
</feature>
<proteinExistence type="predicted"/>
<dbReference type="RefSeq" id="WP_200810343.1">
    <property type="nucleotide sequence ID" value="NZ_FXWG01000003.1"/>
</dbReference>
<reference evidence="3" key="1">
    <citation type="submission" date="2017-04" db="EMBL/GenBank/DDBJ databases">
        <authorList>
            <person name="Varghese N."/>
            <person name="Submissions S."/>
        </authorList>
    </citation>
    <scope>NUCLEOTIDE SEQUENCE [LARGE SCALE GENOMIC DNA]</scope>
</reference>
<evidence type="ECO:0008006" key="4">
    <source>
        <dbReference type="Google" id="ProtNLM"/>
    </source>
</evidence>